<evidence type="ECO:0000256" key="1">
    <source>
        <dbReference type="ARBA" id="ARBA00004571"/>
    </source>
</evidence>
<name>A0A285CS42_9RHOB</name>
<sequence>MKKIILALGGLALGAGSAAAGDIERSQQSVGILFEKGRYAELSFGFVNPDVTGVIKGSPFESQGMAGNFNIASFSYKQAIGPNMDVALILDQPIGADVDYPADAFYPLAGTTAKLRSKAVTGLVRYKFENNVSVYGGLRAETVEGQANILVPGAAYLLKADGDWNLGYVVGVAWEKPEIAARVALTYNSAIDHEMSNSESINGFTPPDNPTSFETTVPQSISLEAQTGIAKDTLLFGSIRWVDWTEFVIAPPLYESLAAFGNEPIVYYDSDRITYTLGLGRKFNDNWSGAVTVSYEPSNGDPTGNLGPNDGYRSIGLGATYTEGPMKITGGIRYVELGNATTRRVGARFEDNDAIAVGVRIGYSF</sequence>
<dbReference type="Proteomes" id="UP000219467">
    <property type="component" value="Unassembled WGS sequence"/>
</dbReference>
<comment type="similarity">
    <text evidence="2">Belongs to the OmpP1/FadL family.</text>
</comment>
<evidence type="ECO:0000256" key="2">
    <source>
        <dbReference type="ARBA" id="ARBA00008163"/>
    </source>
</evidence>
<evidence type="ECO:0000313" key="9">
    <source>
        <dbReference type="EMBL" id="SNX70371.1"/>
    </source>
</evidence>
<evidence type="ECO:0000256" key="7">
    <source>
        <dbReference type="ARBA" id="ARBA00023237"/>
    </source>
</evidence>
<keyword evidence="6" id="KW-0472">Membrane</keyword>
<dbReference type="InterPro" id="IPR005017">
    <property type="entry name" value="OMPP1/FadL/TodX"/>
</dbReference>
<keyword evidence="5 8" id="KW-0732">Signal</keyword>
<dbReference type="PANTHER" id="PTHR35093:SF8">
    <property type="entry name" value="OUTER MEMBRANE PROTEIN NMB0088-RELATED"/>
    <property type="match status" value="1"/>
</dbReference>
<evidence type="ECO:0000256" key="4">
    <source>
        <dbReference type="ARBA" id="ARBA00022692"/>
    </source>
</evidence>
<evidence type="ECO:0000256" key="5">
    <source>
        <dbReference type="ARBA" id="ARBA00022729"/>
    </source>
</evidence>
<proteinExistence type="inferred from homology"/>
<feature type="signal peptide" evidence="8">
    <location>
        <begin position="1"/>
        <end position="20"/>
    </location>
</feature>
<protein>
    <submittedName>
        <fullName evidence="9">Long-subunit fatty acid transport protein</fullName>
    </submittedName>
</protein>
<gene>
    <name evidence="9" type="ORF">SAMN05878503_1069</name>
</gene>
<accession>A0A285CS42</accession>
<evidence type="ECO:0000256" key="3">
    <source>
        <dbReference type="ARBA" id="ARBA00022452"/>
    </source>
</evidence>
<evidence type="ECO:0000256" key="6">
    <source>
        <dbReference type="ARBA" id="ARBA00023136"/>
    </source>
</evidence>
<comment type="subcellular location">
    <subcellularLocation>
        <location evidence="1">Cell outer membrane</location>
        <topology evidence="1">Multi-pass membrane protein</topology>
    </subcellularLocation>
</comment>
<dbReference type="GO" id="GO:0009279">
    <property type="term" value="C:cell outer membrane"/>
    <property type="evidence" value="ECO:0007669"/>
    <property type="project" value="UniProtKB-SubCell"/>
</dbReference>
<reference evidence="10" key="1">
    <citation type="submission" date="2017-08" db="EMBL/GenBank/DDBJ databases">
        <authorList>
            <person name="Varghese N."/>
            <person name="Submissions S."/>
        </authorList>
    </citation>
    <scope>NUCLEOTIDE SEQUENCE [LARGE SCALE GENOMIC DNA]</scope>
    <source>
        <strain evidence="10">JA234</strain>
    </source>
</reference>
<dbReference type="PANTHER" id="PTHR35093">
    <property type="entry name" value="OUTER MEMBRANE PROTEIN NMB0088-RELATED"/>
    <property type="match status" value="1"/>
</dbReference>
<keyword evidence="10" id="KW-1185">Reference proteome</keyword>
<evidence type="ECO:0000313" key="10">
    <source>
        <dbReference type="Proteomes" id="UP000219467"/>
    </source>
</evidence>
<evidence type="ECO:0000256" key="8">
    <source>
        <dbReference type="SAM" id="SignalP"/>
    </source>
</evidence>
<keyword evidence="4" id="KW-0812">Transmembrane</keyword>
<feature type="chain" id="PRO_5013080503" evidence="8">
    <location>
        <begin position="21"/>
        <end position="365"/>
    </location>
</feature>
<dbReference type="RefSeq" id="WP_176504526.1">
    <property type="nucleotide sequence ID" value="NZ_OAOQ01000006.1"/>
</dbReference>
<dbReference type="GO" id="GO:0015483">
    <property type="term" value="F:long-chain fatty acid transporting porin activity"/>
    <property type="evidence" value="ECO:0007669"/>
    <property type="project" value="TreeGrafter"/>
</dbReference>
<dbReference type="Pfam" id="PF03349">
    <property type="entry name" value="Toluene_X"/>
    <property type="match status" value="1"/>
</dbReference>
<dbReference type="SUPFAM" id="SSF56935">
    <property type="entry name" value="Porins"/>
    <property type="match status" value="1"/>
</dbReference>
<dbReference type="EMBL" id="OAOQ01000006">
    <property type="protein sequence ID" value="SNX70371.1"/>
    <property type="molecule type" value="Genomic_DNA"/>
</dbReference>
<dbReference type="Gene3D" id="2.40.160.60">
    <property type="entry name" value="Outer membrane protein transport protein (OMPP1/FadL/TodX)"/>
    <property type="match status" value="1"/>
</dbReference>
<dbReference type="AlphaFoldDB" id="A0A285CS42"/>
<keyword evidence="7" id="KW-0998">Cell outer membrane</keyword>
<keyword evidence="3" id="KW-1134">Transmembrane beta strand</keyword>
<organism evidence="9 10">
    <name type="scientific">Cereibacter ovatus</name>
    <dbReference type="NCBI Taxonomy" id="439529"/>
    <lineage>
        <taxon>Bacteria</taxon>
        <taxon>Pseudomonadati</taxon>
        <taxon>Pseudomonadota</taxon>
        <taxon>Alphaproteobacteria</taxon>
        <taxon>Rhodobacterales</taxon>
        <taxon>Paracoccaceae</taxon>
        <taxon>Cereibacter</taxon>
    </lineage>
</organism>